<feature type="chain" id="PRO_5018249680" description="Secreted protein" evidence="1">
    <location>
        <begin position="21"/>
        <end position="128"/>
    </location>
</feature>
<evidence type="ECO:0000256" key="1">
    <source>
        <dbReference type="SAM" id="SignalP"/>
    </source>
</evidence>
<dbReference type="Proteomes" id="UP000269396">
    <property type="component" value="Unassembled WGS sequence"/>
</dbReference>
<organism evidence="2 3">
    <name type="scientific">Schistosoma mattheei</name>
    <dbReference type="NCBI Taxonomy" id="31246"/>
    <lineage>
        <taxon>Eukaryota</taxon>
        <taxon>Metazoa</taxon>
        <taxon>Spiralia</taxon>
        <taxon>Lophotrochozoa</taxon>
        <taxon>Platyhelminthes</taxon>
        <taxon>Trematoda</taxon>
        <taxon>Digenea</taxon>
        <taxon>Strigeidida</taxon>
        <taxon>Schistosomatoidea</taxon>
        <taxon>Schistosomatidae</taxon>
        <taxon>Schistosoma</taxon>
    </lineage>
</organism>
<evidence type="ECO:0000313" key="3">
    <source>
        <dbReference type="Proteomes" id="UP000269396"/>
    </source>
</evidence>
<keyword evidence="1" id="KW-0732">Signal</keyword>
<dbReference type="AlphaFoldDB" id="A0A3P8J4F4"/>
<protein>
    <recommendedName>
        <fullName evidence="4">Secreted protein</fullName>
    </recommendedName>
</protein>
<feature type="signal peptide" evidence="1">
    <location>
        <begin position="1"/>
        <end position="20"/>
    </location>
</feature>
<sequence length="128" mass="13788">MSCCFATLCLMAMLISSIVGGLTSIGRSVGAASILGRFSEVGRFKGSLKCSAHRFRCSSMLVITLSTSLLKAHRFANLSPFSFLSPSPCRPMMSSYPVLSIPTLTFRSPIRMVKAFVRHLSTIGCSLS</sequence>
<name>A0A3P8J4F4_9TREM</name>
<evidence type="ECO:0008006" key="4">
    <source>
        <dbReference type="Google" id="ProtNLM"/>
    </source>
</evidence>
<accession>A0A3P8J4F4</accession>
<gene>
    <name evidence="2" type="ORF">SMTD_LOCUS13492</name>
</gene>
<evidence type="ECO:0000313" key="2">
    <source>
        <dbReference type="EMBL" id="VDP63649.1"/>
    </source>
</evidence>
<proteinExistence type="predicted"/>
<dbReference type="EMBL" id="UZAL01033562">
    <property type="protein sequence ID" value="VDP63649.1"/>
    <property type="molecule type" value="Genomic_DNA"/>
</dbReference>
<reference evidence="2 3" key="1">
    <citation type="submission" date="2018-11" db="EMBL/GenBank/DDBJ databases">
        <authorList>
            <consortium name="Pathogen Informatics"/>
        </authorList>
    </citation>
    <scope>NUCLEOTIDE SEQUENCE [LARGE SCALE GENOMIC DNA]</scope>
    <source>
        <strain>Denwood</strain>
        <strain evidence="3">Zambia</strain>
    </source>
</reference>
<keyword evidence="3" id="KW-1185">Reference proteome</keyword>